<dbReference type="Gene3D" id="3.30.360.10">
    <property type="entry name" value="Dihydrodipicolinate Reductase, domain 2"/>
    <property type="match status" value="1"/>
</dbReference>
<dbReference type="AlphaFoldDB" id="X1LG00"/>
<dbReference type="Pfam" id="PF22725">
    <property type="entry name" value="GFO_IDH_MocA_C3"/>
    <property type="match status" value="1"/>
</dbReference>
<dbReference type="Pfam" id="PF01408">
    <property type="entry name" value="GFO_IDH_MocA"/>
    <property type="match status" value="1"/>
</dbReference>
<dbReference type="SUPFAM" id="SSF55347">
    <property type="entry name" value="Glyceraldehyde-3-phosphate dehydrogenase-like, C-terminal domain"/>
    <property type="match status" value="1"/>
</dbReference>
<evidence type="ECO:0000256" key="1">
    <source>
        <dbReference type="SAM" id="Phobius"/>
    </source>
</evidence>
<dbReference type="EMBL" id="BARV01009852">
    <property type="protein sequence ID" value="GAI04786.1"/>
    <property type="molecule type" value="Genomic_DNA"/>
</dbReference>
<comment type="caution">
    <text evidence="4">The sequence shown here is derived from an EMBL/GenBank/DDBJ whole genome shotgun (WGS) entry which is preliminary data.</text>
</comment>
<dbReference type="SUPFAM" id="SSF51735">
    <property type="entry name" value="NAD(P)-binding Rossmann-fold domains"/>
    <property type="match status" value="1"/>
</dbReference>
<feature type="non-terminal residue" evidence="4">
    <location>
        <position position="1"/>
    </location>
</feature>
<evidence type="ECO:0000259" key="3">
    <source>
        <dbReference type="Pfam" id="PF22725"/>
    </source>
</evidence>
<dbReference type="InterPro" id="IPR055170">
    <property type="entry name" value="GFO_IDH_MocA-like_dom"/>
</dbReference>
<organism evidence="4">
    <name type="scientific">marine sediment metagenome</name>
    <dbReference type="NCBI Taxonomy" id="412755"/>
    <lineage>
        <taxon>unclassified sequences</taxon>
        <taxon>metagenomes</taxon>
        <taxon>ecological metagenomes</taxon>
    </lineage>
</organism>
<dbReference type="PANTHER" id="PTHR43377:SF1">
    <property type="entry name" value="BILIVERDIN REDUCTASE A"/>
    <property type="match status" value="1"/>
</dbReference>
<dbReference type="PANTHER" id="PTHR43377">
    <property type="entry name" value="BILIVERDIN REDUCTASE A"/>
    <property type="match status" value="1"/>
</dbReference>
<evidence type="ECO:0008006" key="5">
    <source>
        <dbReference type="Google" id="ProtNLM"/>
    </source>
</evidence>
<dbReference type="Gene3D" id="3.40.50.720">
    <property type="entry name" value="NAD(P)-binding Rossmann-like Domain"/>
    <property type="match status" value="1"/>
</dbReference>
<dbReference type="InterPro" id="IPR051450">
    <property type="entry name" value="Gfo/Idh/MocA_Oxidoreductases"/>
</dbReference>
<keyword evidence="1" id="KW-0472">Membrane</keyword>
<dbReference type="InterPro" id="IPR000683">
    <property type="entry name" value="Gfo/Idh/MocA-like_OxRdtase_N"/>
</dbReference>
<reference evidence="4" key="1">
    <citation type="journal article" date="2014" name="Front. Microbiol.">
        <title>High frequency of phylogenetically diverse reductive dehalogenase-homologous genes in deep subseafloor sedimentary metagenomes.</title>
        <authorList>
            <person name="Kawai M."/>
            <person name="Futagami T."/>
            <person name="Toyoda A."/>
            <person name="Takaki Y."/>
            <person name="Nishi S."/>
            <person name="Hori S."/>
            <person name="Arai W."/>
            <person name="Tsubouchi T."/>
            <person name="Morono Y."/>
            <person name="Uchiyama I."/>
            <person name="Ito T."/>
            <person name="Fujiyama A."/>
            <person name="Inagaki F."/>
            <person name="Takami H."/>
        </authorList>
    </citation>
    <scope>NUCLEOTIDE SEQUENCE</scope>
    <source>
        <strain evidence="4">Expedition CK06-06</strain>
    </source>
</reference>
<feature type="transmembrane region" description="Helical" evidence="1">
    <location>
        <begin position="179"/>
        <end position="202"/>
    </location>
</feature>
<evidence type="ECO:0000259" key="2">
    <source>
        <dbReference type="Pfam" id="PF01408"/>
    </source>
</evidence>
<dbReference type="InterPro" id="IPR036291">
    <property type="entry name" value="NAD(P)-bd_dom_sf"/>
</dbReference>
<keyword evidence="1" id="KW-1133">Transmembrane helix</keyword>
<protein>
    <recommendedName>
        <fullName evidence="5">Gfo/Idh/MocA-like oxidoreductase N-terminal domain-containing protein</fullName>
    </recommendedName>
</protein>
<keyword evidence="1" id="KW-0812">Transmembrane</keyword>
<accession>X1LG00</accession>
<feature type="domain" description="GFO/IDH/MocA-like oxidoreductase" evidence="3">
    <location>
        <begin position="53"/>
        <end position="157"/>
    </location>
</feature>
<gene>
    <name evidence="4" type="ORF">S06H3_19277</name>
</gene>
<proteinExistence type="predicted"/>
<feature type="domain" description="Gfo/Idh/MocA-like oxidoreductase N-terminal" evidence="2">
    <location>
        <begin position="2"/>
        <end position="45"/>
    </location>
</feature>
<sequence>KDITIACIDKGIPVLIEKPIAESVQSAQKIINKSKKKKISVCIGHIERFNPVVQQLKKLIKQNRFGRIISISSKRVGLYPPQVSDVDVIIDLAVHDIDVCNFLLEKEPQSVYARAGKALNSKRFDYSDIFLNYNGVDVLLQVNWITPVKVRELTLTGIKCYAELSYLNQTLRLYKKGGLVNLVFLVFLVFLVSLVFLVYLVYFPVRDRKRFNPVRKLNLKDIRVEHNILLFISNGV</sequence>
<evidence type="ECO:0000313" key="4">
    <source>
        <dbReference type="EMBL" id="GAI04786.1"/>
    </source>
</evidence>
<name>X1LG00_9ZZZZ</name>
<dbReference type="GO" id="GO:0000166">
    <property type="term" value="F:nucleotide binding"/>
    <property type="evidence" value="ECO:0007669"/>
    <property type="project" value="InterPro"/>
</dbReference>